<dbReference type="PANTHER" id="PTHR21228">
    <property type="entry name" value="FAST LEU-RICH DOMAIN-CONTAINING"/>
    <property type="match status" value="1"/>
</dbReference>
<dbReference type="GO" id="GO:0016301">
    <property type="term" value="F:kinase activity"/>
    <property type="evidence" value="ECO:0007669"/>
    <property type="project" value="UniProtKB-KW"/>
</dbReference>
<reference evidence="5" key="1">
    <citation type="submission" date="2025-08" db="UniProtKB">
        <authorList>
            <consortium name="RefSeq"/>
        </authorList>
    </citation>
    <scope>IDENTIFICATION</scope>
    <source>
        <tissue evidence="5">Whole organism</tissue>
    </source>
</reference>
<gene>
    <name evidence="5" type="primary">LOC108679470</name>
</gene>
<evidence type="ECO:0000256" key="1">
    <source>
        <dbReference type="ARBA" id="ARBA00004173"/>
    </source>
</evidence>
<dbReference type="PANTHER" id="PTHR21228:SF40">
    <property type="entry name" value="LD45607P"/>
    <property type="match status" value="1"/>
</dbReference>
<dbReference type="Pfam" id="PF08373">
    <property type="entry name" value="RAP"/>
    <property type="match status" value="1"/>
</dbReference>
<dbReference type="GeneID" id="108679470"/>
<evidence type="ECO:0000313" key="4">
    <source>
        <dbReference type="Proteomes" id="UP000694843"/>
    </source>
</evidence>
<dbReference type="GO" id="GO:0005759">
    <property type="term" value="C:mitochondrial matrix"/>
    <property type="evidence" value="ECO:0007669"/>
    <property type="project" value="TreeGrafter"/>
</dbReference>
<name>A0A8B7PE56_HYAAZ</name>
<dbReference type="GO" id="GO:0003723">
    <property type="term" value="F:RNA binding"/>
    <property type="evidence" value="ECO:0007669"/>
    <property type="project" value="TreeGrafter"/>
</dbReference>
<organism evidence="4 5">
    <name type="scientific">Hyalella azteca</name>
    <name type="common">Amphipod</name>
    <dbReference type="NCBI Taxonomy" id="294128"/>
    <lineage>
        <taxon>Eukaryota</taxon>
        <taxon>Metazoa</taxon>
        <taxon>Ecdysozoa</taxon>
        <taxon>Arthropoda</taxon>
        <taxon>Crustacea</taxon>
        <taxon>Multicrustacea</taxon>
        <taxon>Malacostraca</taxon>
        <taxon>Eumalacostraca</taxon>
        <taxon>Peracarida</taxon>
        <taxon>Amphipoda</taxon>
        <taxon>Senticaudata</taxon>
        <taxon>Talitrida</taxon>
        <taxon>Talitroidea</taxon>
        <taxon>Hyalellidae</taxon>
        <taxon>Hyalella</taxon>
    </lineage>
</organism>
<feature type="domain" description="RAP" evidence="3">
    <location>
        <begin position="647"/>
        <end position="706"/>
    </location>
</feature>
<dbReference type="InterPro" id="IPR050870">
    <property type="entry name" value="FAST_kinase"/>
</dbReference>
<dbReference type="Pfam" id="PF06743">
    <property type="entry name" value="FAST_1"/>
    <property type="match status" value="1"/>
</dbReference>
<keyword evidence="4" id="KW-1185">Reference proteome</keyword>
<dbReference type="Proteomes" id="UP000694843">
    <property type="component" value="Unplaced"/>
</dbReference>
<keyword evidence="5" id="KW-0808">Transferase</keyword>
<dbReference type="KEGG" id="hazt:108679470"/>
<dbReference type="SMART" id="SM00952">
    <property type="entry name" value="RAP"/>
    <property type="match status" value="1"/>
</dbReference>
<evidence type="ECO:0000259" key="3">
    <source>
        <dbReference type="PROSITE" id="PS51286"/>
    </source>
</evidence>
<dbReference type="RefSeq" id="XP_018023576.1">
    <property type="nucleotide sequence ID" value="XM_018168087.2"/>
</dbReference>
<proteinExistence type="predicted"/>
<dbReference type="GO" id="GO:0035770">
    <property type="term" value="C:ribonucleoprotein granule"/>
    <property type="evidence" value="ECO:0007669"/>
    <property type="project" value="TreeGrafter"/>
</dbReference>
<evidence type="ECO:0000313" key="5">
    <source>
        <dbReference type="RefSeq" id="XP_018023576.1"/>
    </source>
</evidence>
<dbReference type="AlphaFoldDB" id="A0A8B7PE56"/>
<dbReference type="InterPro" id="IPR013584">
    <property type="entry name" value="RAP"/>
</dbReference>
<dbReference type="OMA" id="VQIPYHE"/>
<dbReference type="InterPro" id="IPR010622">
    <property type="entry name" value="FAST_Leu-rich"/>
</dbReference>
<comment type="subcellular location">
    <subcellularLocation>
        <location evidence="1">Mitochondrion</location>
    </subcellularLocation>
</comment>
<keyword evidence="5" id="KW-0418">Kinase</keyword>
<evidence type="ECO:0000256" key="2">
    <source>
        <dbReference type="ARBA" id="ARBA00023128"/>
    </source>
</evidence>
<accession>A0A8B7PE56</accession>
<protein>
    <submittedName>
        <fullName evidence="5">FAST kinase domain-containing protein 3, mitochondrial</fullName>
    </submittedName>
</protein>
<dbReference type="PROSITE" id="PS51286">
    <property type="entry name" value="RAP"/>
    <property type="match status" value="1"/>
</dbReference>
<keyword evidence="2" id="KW-0496">Mitochondrion</keyword>
<dbReference type="GO" id="GO:0044528">
    <property type="term" value="P:regulation of mitochondrial mRNA stability"/>
    <property type="evidence" value="ECO:0007669"/>
    <property type="project" value="InterPro"/>
</dbReference>
<sequence>MSFIQLSASRFGRAFICQNLARICPSVASVPFRSSFEDILLGKATSAFRYCSNESSSKSDSAGEEDKVSNTSVFVQDGLNIDELPCIVRIVRGEFIVNDGAQTRKSKNVLAPGIESKSPTEHQKPINYEEEVEMIQGFFRCSTLTELYFLLCQCPEDEVTPPVAFSVIRNMIQLENNKKFRNPAYRYLQDQPEETPISELMKGAGAMTPIPENFTRAAVMERLVDKICKGADTVLVLDTVKALRKDTSSCDKTAYIKRLCDKCLILVSEGKLTVSQIAALAQDLHLLKSDLAKSYTDKLWTGLEENTEDLDENEVSELFSMLPFISQSRKHVYHLAERRALSIWYKFKPDHILQMICILVTCQCNCYRLLGAISRWMNVHIHTLTEGHLRWMMFAFNKLNFTSSNLQKALTRYAKAKKSVIADPSLVASLMDYSAAMRFRSPEVMEMSAAYFIANHAKLNVPDIYSICQAFGSLNYVPKDGFTFFKVLEDVLNKNFVAFSPDAFVDLLMTCVYLERYPLNFIDKVYHPFFFQRLEVLSPNDIKQTRTKLRILDKALSLETSCHKKRVVSKSFASNGWMFRDVRIAKCVNQIRHVVEDIAGSANRVHTAVSPTGFPFVSFYKVDCLVDLSIKSEVFESLMPDDCNERFALLIHLPEHYDVSRRHFLGPHAMKIRQLNVAGFKVVNLDYENIQKLLFNSPALKSYLLNSMTEALR</sequence>
<dbReference type="OrthoDB" id="385235at2759"/>
<dbReference type="GO" id="GO:0000963">
    <property type="term" value="P:mitochondrial RNA processing"/>
    <property type="evidence" value="ECO:0007669"/>
    <property type="project" value="TreeGrafter"/>
</dbReference>